<organism evidence="1 2">
    <name type="scientific">Phytophthora cactorum</name>
    <dbReference type="NCBI Taxonomy" id="29920"/>
    <lineage>
        <taxon>Eukaryota</taxon>
        <taxon>Sar</taxon>
        <taxon>Stramenopiles</taxon>
        <taxon>Oomycota</taxon>
        <taxon>Peronosporomycetes</taxon>
        <taxon>Peronosporales</taxon>
        <taxon>Peronosporaceae</taxon>
        <taxon>Phytophthora</taxon>
    </lineage>
</organism>
<evidence type="ECO:0000313" key="2">
    <source>
        <dbReference type="Proteomes" id="UP000697107"/>
    </source>
</evidence>
<accession>A0A8T1G2R4</accession>
<proteinExistence type="predicted"/>
<comment type="caution">
    <text evidence="1">The sequence shown here is derived from an EMBL/GenBank/DDBJ whole genome shotgun (WGS) entry which is preliminary data.</text>
</comment>
<dbReference type="EMBL" id="RCML01000171">
    <property type="protein sequence ID" value="KAG2987467.1"/>
    <property type="molecule type" value="Genomic_DNA"/>
</dbReference>
<dbReference type="Proteomes" id="UP000697107">
    <property type="component" value="Unassembled WGS sequence"/>
</dbReference>
<dbReference type="AlphaFoldDB" id="A0A8T1G2R4"/>
<evidence type="ECO:0000313" key="1">
    <source>
        <dbReference type="EMBL" id="KAG2987467.1"/>
    </source>
</evidence>
<sequence>MSVQITGSSGVGAAVETTVARIGIAAVRGVPLVEAPPPSVLTLAALDAEPDSVLAISSRDEAASPSTGDAGDATASADEADLGFEDSFFWCSGATDLALFVRFGALRPLDFEREEAVLGRAPLEEREGDDVWQGVVLMVLVERGFLGKIETELRNQPLP</sequence>
<gene>
    <name evidence="1" type="ORF">PC118_g7260</name>
</gene>
<protein>
    <submittedName>
        <fullName evidence="1">Uncharacterized protein</fullName>
    </submittedName>
</protein>
<reference evidence="1" key="1">
    <citation type="submission" date="2018-10" db="EMBL/GenBank/DDBJ databases">
        <title>Effector identification in a new, highly contiguous assembly of the strawberry crown rot pathogen Phytophthora cactorum.</title>
        <authorList>
            <person name="Armitage A.D."/>
            <person name="Nellist C.F."/>
            <person name="Bates H."/>
            <person name="Vickerstaff R.J."/>
            <person name="Harrison R.J."/>
        </authorList>
    </citation>
    <scope>NUCLEOTIDE SEQUENCE</scope>
    <source>
        <strain evidence="1">P415</strain>
    </source>
</reference>
<name>A0A8T1G2R4_9STRA</name>